<organism evidence="2 3">
    <name type="scientific">Pseudomassariella vexata</name>
    <dbReference type="NCBI Taxonomy" id="1141098"/>
    <lineage>
        <taxon>Eukaryota</taxon>
        <taxon>Fungi</taxon>
        <taxon>Dikarya</taxon>
        <taxon>Ascomycota</taxon>
        <taxon>Pezizomycotina</taxon>
        <taxon>Sordariomycetes</taxon>
        <taxon>Xylariomycetidae</taxon>
        <taxon>Amphisphaeriales</taxon>
        <taxon>Pseudomassariaceae</taxon>
        <taxon>Pseudomassariella</taxon>
    </lineage>
</organism>
<dbReference type="Proteomes" id="UP000193689">
    <property type="component" value="Unassembled WGS sequence"/>
</dbReference>
<dbReference type="AlphaFoldDB" id="A0A1Y2DBQ3"/>
<reference evidence="2 3" key="1">
    <citation type="submission" date="2016-07" db="EMBL/GenBank/DDBJ databases">
        <title>Pervasive Adenine N6-methylation of Active Genes in Fungi.</title>
        <authorList>
            <consortium name="DOE Joint Genome Institute"/>
            <person name="Mondo S.J."/>
            <person name="Dannebaum R.O."/>
            <person name="Kuo R.C."/>
            <person name="Labutti K."/>
            <person name="Haridas S."/>
            <person name="Kuo A."/>
            <person name="Salamov A."/>
            <person name="Ahrendt S.R."/>
            <person name="Lipzen A."/>
            <person name="Sullivan W."/>
            <person name="Andreopoulos W.B."/>
            <person name="Clum A."/>
            <person name="Lindquist E."/>
            <person name="Daum C."/>
            <person name="Ramamoorthy G.K."/>
            <person name="Gryganskyi A."/>
            <person name="Culley D."/>
            <person name="Magnuson J.K."/>
            <person name="James T.Y."/>
            <person name="O'Malley M.A."/>
            <person name="Stajich J.E."/>
            <person name="Spatafora J.W."/>
            <person name="Visel A."/>
            <person name="Grigoriev I.V."/>
        </authorList>
    </citation>
    <scope>NUCLEOTIDE SEQUENCE [LARGE SCALE GENOMIC DNA]</scope>
    <source>
        <strain evidence="2 3">CBS 129021</strain>
    </source>
</reference>
<accession>A0A1Y2DBQ3</accession>
<dbReference type="InParanoid" id="A0A1Y2DBQ3"/>
<feature type="region of interest" description="Disordered" evidence="1">
    <location>
        <begin position="1"/>
        <end position="34"/>
    </location>
</feature>
<comment type="caution">
    <text evidence="2">The sequence shown here is derived from an EMBL/GenBank/DDBJ whole genome shotgun (WGS) entry which is preliminary data.</text>
</comment>
<proteinExistence type="predicted"/>
<gene>
    <name evidence="2" type="ORF">BCR38DRAFT_115241</name>
</gene>
<protein>
    <submittedName>
        <fullName evidence="2">Uncharacterized protein</fullName>
    </submittedName>
</protein>
<evidence type="ECO:0000313" key="2">
    <source>
        <dbReference type="EMBL" id="ORY56627.1"/>
    </source>
</evidence>
<feature type="compositionally biased region" description="Basic and acidic residues" evidence="1">
    <location>
        <begin position="50"/>
        <end position="64"/>
    </location>
</feature>
<feature type="compositionally biased region" description="Basic and acidic residues" evidence="1">
    <location>
        <begin position="8"/>
        <end position="17"/>
    </location>
</feature>
<sequence>MGLQGCDFRGRGREKRSVSFPGGCVRERESKGEGKSWGERWVLRLRTATEEGGKGQRWEREVRKLGAGQQREGAEGSSKLACVRRPPIVLVAAPRSSSWQRARLGEVGWQGGPPSCHCGSRWENHQAAGDECGTRITCWPKLRSGPRSFIGNRHEMTMAGWLSLREAKSSDLPTSLSLQDAARSSLALKRDPKKENRA</sequence>
<dbReference type="RefSeq" id="XP_040710206.1">
    <property type="nucleotide sequence ID" value="XM_040853417.1"/>
</dbReference>
<evidence type="ECO:0000313" key="3">
    <source>
        <dbReference type="Proteomes" id="UP000193689"/>
    </source>
</evidence>
<feature type="compositionally biased region" description="Basic and acidic residues" evidence="1">
    <location>
        <begin position="25"/>
        <end position="34"/>
    </location>
</feature>
<name>A0A1Y2DBQ3_9PEZI</name>
<dbReference type="EMBL" id="MCFJ01000022">
    <property type="protein sequence ID" value="ORY56627.1"/>
    <property type="molecule type" value="Genomic_DNA"/>
</dbReference>
<feature type="region of interest" description="Disordered" evidence="1">
    <location>
        <begin position="50"/>
        <end position="78"/>
    </location>
</feature>
<keyword evidence="3" id="KW-1185">Reference proteome</keyword>
<evidence type="ECO:0000256" key="1">
    <source>
        <dbReference type="SAM" id="MobiDB-lite"/>
    </source>
</evidence>
<dbReference type="GeneID" id="63769629"/>